<protein>
    <submittedName>
        <fullName evidence="1">Uncharacterized protein</fullName>
    </submittedName>
</protein>
<accession>A0A330M809</accession>
<name>A0A330M809_9GAMM</name>
<dbReference type="RefSeq" id="WP_112353765.1">
    <property type="nucleotide sequence ID" value="NZ_LS483452.1"/>
</dbReference>
<dbReference type="AlphaFoldDB" id="A0A330M809"/>
<proteinExistence type="predicted"/>
<gene>
    <name evidence="1" type="ORF">SHEWBE_4165</name>
</gene>
<reference evidence="2" key="1">
    <citation type="submission" date="2018-06" db="EMBL/GenBank/DDBJ databases">
        <authorList>
            <person name="Cea G.-C."/>
            <person name="William W."/>
        </authorList>
    </citation>
    <scope>NUCLEOTIDE SEQUENCE [LARGE SCALE GENOMIC DNA]</scope>
    <source>
        <strain evidence="2">DB21MT-2</strain>
    </source>
</reference>
<sequence>MGQRQMIFSKTFGKTSLAFFTLGALCLSALSHGGQVVVRKSSEPFDAFAVRDQVLRDHQWQQALRMQQQSQILQALPSGCILLARPYAYYSCQGLFYRPYQYQNRDVYIQVDAVGDPAGQIIK</sequence>
<evidence type="ECO:0000313" key="2">
    <source>
        <dbReference type="Proteomes" id="UP000250123"/>
    </source>
</evidence>
<dbReference type="EMBL" id="LS483452">
    <property type="protein sequence ID" value="SQH78125.1"/>
    <property type="molecule type" value="Genomic_DNA"/>
</dbReference>
<evidence type="ECO:0000313" key="1">
    <source>
        <dbReference type="EMBL" id="SQH78125.1"/>
    </source>
</evidence>
<dbReference type="Proteomes" id="UP000250123">
    <property type="component" value="Chromosome SHEWBE"/>
</dbReference>
<dbReference type="OrthoDB" id="6272584at2"/>
<organism evidence="1 2">
    <name type="scientific">Shewanella benthica</name>
    <dbReference type="NCBI Taxonomy" id="43661"/>
    <lineage>
        <taxon>Bacteria</taxon>
        <taxon>Pseudomonadati</taxon>
        <taxon>Pseudomonadota</taxon>
        <taxon>Gammaproteobacteria</taxon>
        <taxon>Alteromonadales</taxon>
        <taxon>Shewanellaceae</taxon>
        <taxon>Shewanella</taxon>
    </lineage>
</organism>
<dbReference type="KEGG" id="sbk:SHEWBE_4165"/>